<evidence type="ECO:0000313" key="2">
    <source>
        <dbReference type="Proteomes" id="UP001162992"/>
    </source>
</evidence>
<keyword evidence="2" id="KW-1185">Reference proteome</keyword>
<organism evidence="1 2">
    <name type="scientific">Diphasiastrum complanatum</name>
    <name type="common">Issler's clubmoss</name>
    <name type="synonym">Lycopodium complanatum</name>
    <dbReference type="NCBI Taxonomy" id="34168"/>
    <lineage>
        <taxon>Eukaryota</taxon>
        <taxon>Viridiplantae</taxon>
        <taxon>Streptophyta</taxon>
        <taxon>Embryophyta</taxon>
        <taxon>Tracheophyta</taxon>
        <taxon>Lycopodiopsida</taxon>
        <taxon>Lycopodiales</taxon>
        <taxon>Lycopodiaceae</taxon>
        <taxon>Lycopodioideae</taxon>
        <taxon>Diphasiastrum</taxon>
    </lineage>
</organism>
<sequence length="114" mass="12968">MILSWFHKLTYETSNFCQKSSYQQVSGRSGIIQERFTNSVCFELFFGYITCFLAQKHFPIILRVYKCLYRLVAGGINIGPLSACIWTPIFFLGGGAGGQRPPYYCRRGFLGVQS</sequence>
<name>A0ACC2CVR1_DIPCM</name>
<dbReference type="Proteomes" id="UP001162992">
    <property type="component" value="Chromosome 8"/>
</dbReference>
<gene>
    <name evidence="1" type="ORF">O6H91_08G009200</name>
</gene>
<proteinExistence type="predicted"/>
<dbReference type="EMBL" id="CM055099">
    <property type="protein sequence ID" value="KAJ7545762.1"/>
    <property type="molecule type" value="Genomic_DNA"/>
</dbReference>
<evidence type="ECO:0000313" key="1">
    <source>
        <dbReference type="EMBL" id="KAJ7545762.1"/>
    </source>
</evidence>
<protein>
    <submittedName>
        <fullName evidence="1">Uncharacterized protein</fullName>
    </submittedName>
</protein>
<accession>A0ACC2CVR1</accession>
<comment type="caution">
    <text evidence="1">The sequence shown here is derived from an EMBL/GenBank/DDBJ whole genome shotgun (WGS) entry which is preliminary data.</text>
</comment>
<reference evidence="2" key="1">
    <citation type="journal article" date="2024" name="Proc. Natl. Acad. Sci. U.S.A.">
        <title>Extraordinary preservation of gene collinearity over three hundred million years revealed in homosporous lycophytes.</title>
        <authorList>
            <person name="Li C."/>
            <person name="Wickell D."/>
            <person name="Kuo L.Y."/>
            <person name="Chen X."/>
            <person name="Nie B."/>
            <person name="Liao X."/>
            <person name="Peng D."/>
            <person name="Ji J."/>
            <person name="Jenkins J."/>
            <person name="Williams M."/>
            <person name="Shu S."/>
            <person name="Plott C."/>
            <person name="Barry K."/>
            <person name="Rajasekar S."/>
            <person name="Grimwood J."/>
            <person name="Han X."/>
            <person name="Sun S."/>
            <person name="Hou Z."/>
            <person name="He W."/>
            <person name="Dai G."/>
            <person name="Sun C."/>
            <person name="Schmutz J."/>
            <person name="Leebens-Mack J.H."/>
            <person name="Li F.W."/>
            <person name="Wang L."/>
        </authorList>
    </citation>
    <scope>NUCLEOTIDE SEQUENCE [LARGE SCALE GENOMIC DNA]</scope>
    <source>
        <strain evidence="2">cv. PW_Plant_1</strain>
    </source>
</reference>